<feature type="coiled-coil region" evidence="2">
    <location>
        <begin position="309"/>
        <end position="351"/>
    </location>
</feature>
<sequence>MRDYASSFRNSGPYTSPGTPEYGLNSSDHKMPKTWSSERVPLPISSRRHTAALMPFSSGRAPPSKWDDAERWITSPLSGHGGFFRSPVAQAHYRRPKSKSGPLGAFEGGGGAAAARRFAVANSPLTTGVLAPERVLAVRYGSGPGVKPGSLYCEGDNSLPRCGSGPGLSDLASEGSLPSSRDGKMVDGSKEDEGQLSRRDMATQMSSQGSNHSSSRGRLSFSNLSRPIPTSEQRAHENPSAKDEIRDVQVDKGTTTITRHPKKKGHKKKDKGSSNVEGLNSWNVAEPSKDISKLQREEAKITAWENLQKAKAEAAIRKLEMKLEKKRSASMDRIMNKLKGAQAKAQAMRDLLSYQAPRPSGKGFCIYVKICSSCTCFLCSRR</sequence>
<dbReference type="OrthoDB" id="648416at2759"/>
<evidence type="ECO:0000259" key="4">
    <source>
        <dbReference type="Pfam" id="PF03763"/>
    </source>
</evidence>
<dbReference type="AlphaFoldDB" id="A0A5A7PDM6"/>
<evidence type="ECO:0000256" key="3">
    <source>
        <dbReference type="SAM" id="MobiDB-lite"/>
    </source>
</evidence>
<evidence type="ECO:0000313" key="6">
    <source>
        <dbReference type="Proteomes" id="UP000325081"/>
    </source>
</evidence>
<comment type="caution">
    <text evidence="5">The sequence shown here is derived from an EMBL/GenBank/DDBJ whole genome shotgun (WGS) entry which is preliminary data.</text>
</comment>
<evidence type="ECO:0000313" key="5">
    <source>
        <dbReference type="EMBL" id="GER30891.1"/>
    </source>
</evidence>
<feature type="compositionally biased region" description="Basic residues" evidence="3">
    <location>
        <begin position="259"/>
        <end position="270"/>
    </location>
</feature>
<dbReference type="Proteomes" id="UP000325081">
    <property type="component" value="Unassembled WGS sequence"/>
</dbReference>
<feature type="compositionally biased region" description="Basic and acidic residues" evidence="3">
    <location>
        <begin position="181"/>
        <end position="201"/>
    </location>
</feature>
<comment type="similarity">
    <text evidence="1">Belongs to the remorin family.</text>
</comment>
<dbReference type="InterPro" id="IPR005516">
    <property type="entry name" value="Remorin_C"/>
</dbReference>
<feature type="compositionally biased region" description="Basic and acidic residues" evidence="3">
    <location>
        <begin position="233"/>
        <end position="250"/>
    </location>
</feature>
<feature type="compositionally biased region" description="Polar residues" evidence="3">
    <location>
        <begin position="216"/>
        <end position="232"/>
    </location>
</feature>
<feature type="compositionally biased region" description="Polar residues" evidence="3">
    <location>
        <begin position="273"/>
        <end position="283"/>
    </location>
</feature>
<accession>A0A5A7PDM6</accession>
<organism evidence="5 6">
    <name type="scientific">Striga asiatica</name>
    <name type="common">Asiatic witchweed</name>
    <name type="synonym">Buchnera asiatica</name>
    <dbReference type="NCBI Taxonomy" id="4170"/>
    <lineage>
        <taxon>Eukaryota</taxon>
        <taxon>Viridiplantae</taxon>
        <taxon>Streptophyta</taxon>
        <taxon>Embryophyta</taxon>
        <taxon>Tracheophyta</taxon>
        <taxon>Spermatophyta</taxon>
        <taxon>Magnoliopsida</taxon>
        <taxon>eudicotyledons</taxon>
        <taxon>Gunneridae</taxon>
        <taxon>Pentapetalae</taxon>
        <taxon>asterids</taxon>
        <taxon>lamiids</taxon>
        <taxon>Lamiales</taxon>
        <taxon>Orobanchaceae</taxon>
        <taxon>Buchnereae</taxon>
        <taxon>Striga</taxon>
    </lineage>
</organism>
<dbReference type="EMBL" id="BKCP01004405">
    <property type="protein sequence ID" value="GER30891.1"/>
    <property type="molecule type" value="Genomic_DNA"/>
</dbReference>
<name>A0A5A7PDM6_STRAF</name>
<reference evidence="6" key="1">
    <citation type="journal article" date="2019" name="Curr. Biol.">
        <title>Genome Sequence of Striga asiatica Provides Insight into the Evolution of Plant Parasitism.</title>
        <authorList>
            <person name="Yoshida S."/>
            <person name="Kim S."/>
            <person name="Wafula E.K."/>
            <person name="Tanskanen J."/>
            <person name="Kim Y.M."/>
            <person name="Honaas L."/>
            <person name="Yang Z."/>
            <person name="Spallek T."/>
            <person name="Conn C.E."/>
            <person name="Ichihashi Y."/>
            <person name="Cheong K."/>
            <person name="Cui S."/>
            <person name="Der J.P."/>
            <person name="Gundlach H."/>
            <person name="Jiao Y."/>
            <person name="Hori C."/>
            <person name="Ishida J.K."/>
            <person name="Kasahara H."/>
            <person name="Kiba T."/>
            <person name="Kim M.S."/>
            <person name="Koo N."/>
            <person name="Laohavisit A."/>
            <person name="Lee Y.H."/>
            <person name="Lumba S."/>
            <person name="McCourt P."/>
            <person name="Mortimer J.C."/>
            <person name="Mutuku J.M."/>
            <person name="Nomura T."/>
            <person name="Sasaki-Sekimoto Y."/>
            <person name="Seto Y."/>
            <person name="Wang Y."/>
            <person name="Wakatake T."/>
            <person name="Sakakibara H."/>
            <person name="Demura T."/>
            <person name="Yamaguchi S."/>
            <person name="Yoneyama K."/>
            <person name="Manabe R.I."/>
            <person name="Nelson D.C."/>
            <person name="Schulman A.H."/>
            <person name="Timko M.P."/>
            <person name="dePamphilis C.W."/>
            <person name="Choi D."/>
            <person name="Shirasu K."/>
        </authorList>
    </citation>
    <scope>NUCLEOTIDE SEQUENCE [LARGE SCALE GENOMIC DNA]</scope>
    <source>
        <strain evidence="6">cv. UVA1</strain>
    </source>
</reference>
<gene>
    <name evidence="5" type="ORF">STAS_06854</name>
</gene>
<protein>
    <submittedName>
        <fullName evidence="5">Remorin family protein</fullName>
    </submittedName>
</protein>
<proteinExistence type="inferred from homology"/>
<evidence type="ECO:0000256" key="2">
    <source>
        <dbReference type="SAM" id="Coils"/>
    </source>
</evidence>
<keyword evidence="6" id="KW-1185">Reference proteome</keyword>
<dbReference type="PANTHER" id="PTHR31471">
    <property type="entry name" value="OS02G0116800 PROTEIN"/>
    <property type="match status" value="1"/>
</dbReference>
<dbReference type="PANTHER" id="PTHR31471:SF2">
    <property type="entry name" value="REMORIN FAMILY PROTEIN"/>
    <property type="match status" value="1"/>
</dbReference>
<feature type="region of interest" description="Disordered" evidence="3">
    <location>
        <begin position="1"/>
        <end position="42"/>
    </location>
</feature>
<dbReference type="Pfam" id="PF03763">
    <property type="entry name" value="Remorin_C"/>
    <property type="match status" value="1"/>
</dbReference>
<feature type="domain" description="Remorin C-terminal" evidence="4">
    <location>
        <begin position="280"/>
        <end position="350"/>
    </location>
</feature>
<feature type="region of interest" description="Disordered" evidence="3">
    <location>
        <begin position="141"/>
        <end position="283"/>
    </location>
</feature>
<evidence type="ECO:0000256" key="1">
    <source>
        <dbReference type="ARBA" id="ARBA00005711"/>
    </source>
</evidence>
<feature type="compositionally biased region" description="Polar residues" evidence="3">
    <location>
        <begin position="7"/>
        <end position="18"/>
    </location>
</feature>
<keyword evidence="2" id="KW-0175">Coiled coil</keyword>